<dbReference type="NCBIfam" id="TIGR01356">
    <property type="entry name" value="aroA"/>
    <property type="match status" value="1"/>
</dbReference>
<proteinExistence type="inferred from homology"/>
<evidence type="ECO:0000313" key="10">
    <source>
        <dbReference type="Proteomes" id="UP000265930"/>
    </source>
</evidence>
<feature type="binding site" evidence="7">
    <location>
        <position position="96"/>
    </location>
    <ligand>
        <name>phosphoenolpyruvate</name>
        <dbReference type="ChEBI" id="CHEBI:58702"/>
    </ligand>
</feature>
<feature type="binding site" evidence="7">
    <location>
        <position position="345"/>
    </location>
    <ligand>
        <name>phosphoenolpyruvate</name>
        <dbReference type="ChEBI" id="CHEBI:58702"/>
    </ligand>
</feature>
<dbReference type="InterPro" id="IPR001986">
    <property type="entry name" value="Enolpyruvate_Tfrase_dom"/>
</dbReference>
<dbReference type="AlphaFoldDB" id="A0A399ISR8"/>
<comment type="caution">
    <text evidence="9">The sequence shown here is derived from an EMBL/GenBank/DDBJ whole genome shotgun (WGS) entry which is preliminary data.</text>
</comment>
<dbReference type="GO" id="GO:0009423">
    <property type="term" value="P:chorismate biosynthetic process"/>
    <property type="evidence" value="ECO:0007669"/>
    <property type="project" value="UniProtKB-UniRule"/>
</dbReference>
<feature type="binding site" evidence="7">
    <location>
        <position position="337"/>
    </location>
    <ligand>
        <name>3-phosphoshikimate</name>
        <dbReference type="ChEBI" id="CHEBI:145989"/>
    </ligand>
</feature>
<feature type="binding site" evidence="7">
    <location>
        <position position="24"/>
    </location>
    <ligand>
        <name>3-phosphoshikimate</name>
        <dbReference type="ChEBI" id="CHEBI:145989"/>
    </ligand>
</feature>
<protein>
    <recommendedName>
        <fullName evidence="7">3-phosphoshikimate 1-carboxyvinyltransferase</fullName>
        <ecNumber evidence="7">2.5.1.19</ecNumber>
    </recommendedName>
    <alternativeName>
        <fullName evidence="7">5-enolpyruvylshikimate-3-phosphate synthase</fullName>
        <shortName evidence="7">EPSP synthase</shortName>
        <shortName evidence="7">EPSPS</shortName>
    </alternativeName>
</protein>
<name>A0A399ISR8_9CLOT</name>
<evidence type="ECO:0000256" key="1">
    <source>
        <dbReference type="ARBA" id="ARBA00004811"/>
    </source>
</evidence>
<feature type="binding site" evidence="7">
    <location>
        <position position="172"/>
    </location>
    <ligand>
        <name>3-phosphoshikimate</name>
        <dbReference type="ChEBI" id="CHEBI:145989"/>
    </ligand>
</feature>
<dbReference type="FunFam" id="3.65.10.10:FF:000004">
    <property type="entry name" value="3-phosphoshikimate 1-carboxyvinyltransferase"/>
    <property type="match status" value="1"/>
</dbReference>
<organism evidence="9 10">
    <name type="scientific">Clostridium chromiireducens</name>
    <dbReference type="NCBI Taxonomy" id="225345"/>
    <lineage>
        <taxon>Bacteria</taxon>
        <taxon>Bacillati</taxon>
        <taxon>Bacillota</taxon>
        <taxon>Clostridia</taxon>
        <taxon>Eubacteriales</taxon>
        <taxon>Clostridiaceae</taxon>
        <taxon>Clostridium</taxon>
    </lineage>
</organism>
<feature type="binding site" evidence="7">
    <location>
        <position position="124"/>
    </location>
    <ligand>
        <name>phosphoenolpyruvate</name>
        <dbReference type="ChEBI" id="CHEBI:58702"/>
    </ligand>
</feature>
<evidence type="ECO:0000256" key="7">
    <source>
        <dbReference type="HAMAP-Rule" id="MF_00210"/>
    </source>
</evidence>
<dbReference type="SUPFAM" id="SSF55205">
    <property type="entry name" value="EPT/RTPC-like"/>
    <property type="match status" value="1"/>
</dbReference>
<feature type="binding site" evidence="7">
    <location>
        <position position="171"/>
    </location>
    <ligand>
        <name>3-phosphoshikimate</name>
        <dbReference type="ChEBI" id="CHEBI:145989"/>
    </ligand>
</feature>
<dbReference type="PANTHER" id="PTHR21090:SF5">
    <property type="entry name" value="PENTAFUNCTIONAL AROM POLYPEPTIDE"/>
    <property type="match status" value="1"/>
</dbReference>
<dbReference type="PROSITE" id="PS00104">
    <property type="entry name" value="EPSP_SYNTHASE_1"/>
    <property type="match status" value="1"/>
</dbReference>
<comment type="subunit">
    <text evidence="7">Monomer.</text>
</comment>
<keyword evidence="7" id="KW-0963">Cytoplasm</keyword>
<dbReference type="InterPro" id="IPR013792">
    <property type="entry name" value="RNA3'P_cycl/enolpyr_Trfase_a/b"/>
</dbReference>
<dbReference type="InterPro" id="IPR023193">
    <property type="entry name" value="EPSP_synthase_CS"/>
</dbReference>
<reference evidence="9 10" key="1">
    <citation type="submission" date="2018-08" db="EMBL/GenBank/DDBJ databases">
        <title>Genome of Clostridium chromiireducens C1, DSM12136.</title>
        <authorList>
            <person name="Xing M."/>
            <person name="Wei Y."/>
            <person name="Ang E.L."/>
            <person name="Zhao H."/>
            <person name="Zhang Y."/>
        </authorList>
    </citation>
    <scope>NUCLEOTIDE SEQUENCE [LARGE SCALE GENOMIC DNA]</scope>
    <source>
        <strain evidence="9 10">C1</strain>
    </source>
</reference>
<dbReference type="Gene3D" id="3.65.10.10">
    <property type="entry name" value="Enolpyruvate transferase domain"/>
    <property type="match status" value="2"/>
</dbReference>
<evidence type="ECO:0000256" key="4">
    <source>
        <dbReference type="ARBA" id="ARBA00022679"/>
    </source>
</evidence>
<dbReference type="GO" id="GO:0009073">
    <property type="term" value="P:aromatic amino acid family biosynthetic process"/>
    <property type="evidence" value="ECO:0007669"/>
    <property type="project" value="UniProtKB-KW"/>
</dbReference>
<feature type="binding site" evidence="7">
    <location>
        <position position="388"/>
    </location>
    <ligand>
        <name>phosphoenolpyruvate</name>
        <dbReference type="ChEBI" id="CHEBI:58702"/>
    </ligand>
</feature>
<keyword evidence="4 7" id="KW-0808">Transferase</keyword>
<feature type="binding site" evidence="7">
    <location>
        <position position="170"/>
    </location>
    <ligand>
        <name>3-phosphoshikimate</name>
        <dbReference type="ChEBI" id="CHEBI:145989"/>
    </ligand>
</feature>
<keyword evidence="5 7" id="KW-0057">Aromatic amino acid biosynthesis</keyword>
<feature type="binding site" evidence="7">
    <location>
        <position position="314"/>
    </location>
    <ligand>
        <name>3-phosphoshikimate</name>
        <dbReference type="ChEBI" id="CHEBI:145989"/>
    </ligand>
</feature>
<dbReference type="HAMAP" id="MF_00210">
    <property type="entry name" value="EPSP_synth"/>
    <property type="match status" value="1"/>
</dbReference>
<comment type="function">
    <text evidence="7">Catalyzes the transfer of the enolpyruvyl moiety of phosphoenolpyruvate (PEP) to the 5-hydroxyl of shikimate-3-phosphate (S3P) to produce enolpyruvyl shikimate-3-phosphate and inorganic phosphate.</text>
</comment>
<evidence type="ECO:0000313" key="9">
    <source>
        <dbReference type="EMBL" id="RII35359.1"/>
    </source>
</evidence>
<dbReference type="RefSeq" id="WP_119366406.1">
    <property type="nucleotide sequence ID" value="NZ_QXDJ01000002.1"/>
</dbReference>
<feature type="binding site" evidence="7">
    <location>
        <position position="29"/>
    </location>
    <ligand>
        <name>3-phosphoshikimate</name>
        <dbReference type="ChEBI" id="CHEBI:145989"/>
    </ligand>
</feature>
<feature type="domain" description="Enolpyruvate transferase" evidence="8">
    <location>
        <begin position="10"/>
        <end position="421"/>
    </location>
</feature>
<dbReference type="GO" id="GO:0003866">
    <property type="term" value="F:3-phosphoshikimate 1-carboxyvinyltransferase activity"/>
    <property type="evidence" value="ECO:0007669"/>
    <property type="project" value="UniProtKB-UniRule"/>
</dbReference>
<evidence type="ECO:0000256" key="5">
    <source>
        <dbReference type="ARBA" id="ARBA00023141"/>
    </source>
</evidence>
<feature type="binding site" evidence="7">
    <location>
        <position position="413"/>
    </location>
    <ligand>
        <name>phosphoenolpyruvate</name>
        <dbReference type="ChEBI" id="CHEBI:58702"/>
    </ligand>
</feature>
<feature type="binding site" evidence="7">
    <location>
        <position position="24"/>
    </location>
    <ligand>
        <name>phosphoenolpyruvate</name>
        <dbReference type="ChEBI" id="CHEBI:58702"/>
    </ligand>
</feature>
<evidence type="ECO:0000256" key="6">
    <source>
        <dbReference type="ARBA" id="ARBA00044633"/>
    </source>
</evidence>
<dbReference type="EC" id="2.5.1.19" evidence="7"/>
<dbReference type="GO" id="GO:0008652">
    <property type="term" value="P:amino acid biosynthetic process"/>
    <property type="evidence" value="ECO:0007669"/>
    <property type="project" value="UniProtKB-KW"/>
</dbReference>
<evidence type="ECO:0000259" key="8">
    <source>
        <dbReference type="Pfam" id="PF00275"/>
    </source>
</evidence>
<sequence length="427" mass="47515">MSNKIYKVNTGENFIAEVDIPGSKSVANRALVISAFAEGTTILKNMLFSDDTKYMMEAIRKLGNNVTIDENTRTVVIQSNKNRIFSDTELFVGNAGTAMRFLPTYISTGEGKVSLTGIQRMKQRPIKDLVDGLLELGVDVTYKEKEGYPPFEINAKGLSGGELYIKGDKSSQYLTSILLSAPYAKEDVTIKIQGKLVSIPYVDITLKMMKDFGVEVQNRNYKEFFIKAGQKYKGREYIVEGDCSSASYFFAIAAATSSQIKVNNVSKNAMQGDIKLLDILHEMGAEVTYGENFVVVKGTGKLKGISVDMHHMSDVAQTLAITALFAEGKTEIKNVYNMRLKETDRLKALNIELTKLGAKVIELEDGIIIEPSYNYKENVTIDTYDDHRMAMSFSIAGLKIPGTIIADPDCVSKTFPNYFDEFEKLYK</sequence>
<dbReference type="EMBL" id="QXDJ01000002">
    <property type="protein sequence ID" value="RII35359.1"/>
    <property type="molecule type" value="Genomic_DNA"/>
</dbReference>
<dbReference type="PANTHER" id="PTHR21090">
    <property type="entry name" value="AROM/DEHYDROQUINATE SYNTHASE"/>
    <property type="match status" value="1"/>
</dbReference>
<dbReference type="PROSITE" id="PS00885">
    <property type="entry name" value="EPSP_SYNTHASE_2"/>
    <property type="match status" value="1"/>
</dbReference>
<dbReference type="CDD" id="cd01556">
    <property type="entry name" value="EPSP_synthase"/>
    <property type="match status" value="1"/>
</dbReference>
<gene>
    <name evidence="7 9" type="primary">aroA</name>
    <name evidence="9" type="ORF">D2A34_09155</name>
</gene>
<dbReference type="Proteomes" id="UP000265930">
    <property type="component" value="Unassembled WGS sequence"/>
</dbReference>
<dbReference type="PIRSF" id="PIRSF000505">
    <property type="entry name" value="EPSPS"/>
    <property type="match status" value="1"/>
</dbReference>
<comment type="similarity">
    <text evidence="2 7">Belongs to the EPSP synthase family.</text>
</comment>
<evidence type="ECO:0000256" key="2">
    <source>
        <dbReference type="ARBA" id="ARBA00009948"/>
    </source>
</evidence>
<feature type="binding site" evidence="7">
    <location>
        <position position="25"/>
    </location>
    <ligand>
        <name>3-phosphoshikimate</name>
        <dbReference type="ChEBI" id="CHEBI:145989"/>
    </ligand>
</feature>
<accession>A0A399ISR8</accession>
<feature type="binding site" evidence="7">
    <location>
        <position position="172"/>
    </location>
    <ligand>
        <name>phosphoenolpyruvate</name>
        <dbReference type="ChEBI" id="CHEBI:58702"/>
    </ligand>
</feature>
<dbReference type="UniPathway" id="UPA00053">
    <property type="reaction ID" value="UER00089"/>
</dbReference>
<keyword evidence="3 7" id="KW-0028">Amino-acid biosynthesis</keyword>
<comment type="subcellular location">
    <subcellularLocation>
        <location evidence="7">Cytoplasm</location>
    </subcellularLocation>
</comment>
<dbReference type="InterPro" id="IPR006264">
    <property type="entry name" value="EPSP_synthase"/>
</dbReference>
<comment type="catalytic activity">
    <reaction evidence="6">
        <text>3-phosphoshikimate + phosphoenolpyruvate = 5-O-(1-carboxyvinyl)-3-phosphoshikimate + phosphate</text>
        <dbReference type="Rhea" id="RHEA:21256"/>
        <dbReference type="ChEBI" id="CHEBI:43474"/>
        <dbReference type="ChEBI" id="CHEBI:57701"/>
        <dbReference type="ChEBI" id="CHEBI:58702"/>
        <dbReference type="ChEBI" id="CHEBI:145989"/>
        <dbReference type="EC" id="2.5.1.19"/>
    </reaction>
    <physiologicalReaction direction="left-to-right" evidence="6">
        <dbReference type="Rhea" id="RHEA:21257"/>
    </physiologicalReaction>
</comment>
<dbReference type="Pfam" id="PF00275">
    <property type="entry name" value="EPSP_synthase"/>
    <property type="match status" value="1"/>
</dbReference>
<feature type="binding site" evidence="7">
    <location>
        <position position="341"/>
    </location>
    <ligand>
        <name>3-phosphoshikimate</name>
        <dbReference type="ChEBI" id="CHEBI:145989"/>
    </ligand>
</feature>
<feature type="binding site" evidence="7">
    <location>
        <position position="198"/>
    </location>
    <ligand>
        <name>3-phosphoshikimate</name>
        <dbReference type="ChEBI" id="CHEBI:145989"/>
    </ligand>
</feature>
<feature type="active site" description="Proton acceptor" evidence="7">
    <location>
        <position position="314"/>
    </location>
</feature>
<dbReference type="InterPro" id="IPR036968">
    <property type="entry name" value="Enolpyruvate_Tfrase_sf"/>
</dbReference>
<evidence type="ECO:0000256" key="3">
    <source>
        <dbReference type="ARBA" id="ARBA00022605"/>
    </source>
</evidence>
<comment type="pathway">
    <text evidence="1 7">Metabolic intermediate biosynthesis; chorismate biosynthesis; chorismate from D-erythrose 4-phosphate and phosphoenolpyruvate: step 6/7.</text>
</comment>
<dbReference type="GO" id="GO:0005737">
    <property type="term" value="C:cytoplasm"/>
    <property type="evidence" value="ECO:0007669"/>
    <property type="project" value="UniProtKB-SubCell"/>
</dbReference>